<keyword evidence="5" id="KW-0539">Nucleus</keyword>
<feature type="compositionally biased region" description="Basic and acidic residues" evidence="6">
    <location>
        <begin position="255"/>
        <end position="272"/>
    </location>
</feature>
<accession>A0AB34KTD3</accession>
<evidence type="ECO:0000313" key="7">
    <source>
        <dbReference type="EMBL" id="KAL1586585.1"/>
    </source>
</evidence>
<evidence type="ECO:0000256" key="3">
    <source>
        <dbReference type="ARBA" id="ARBA00022771"/>
    </source>
</evidence>
<dbReference type="GO" id="GO:0033260">
    <property type="term" value="P:nuclear DNA replication"/>
    <property type="evidence" value="ECO:0007669"/>
    <property type="project" value="TreeGrafter"/>
</dbReference>
<evidence type="ECO:0000256" key="2">
    <source>
        <dbReference type="ARBA" id="ARBA00022723"/>
    </source>
</evidence>
<comment type="subcellular location">
    <subcellularLocation>
        <location evidence="1">Nucleus</location>
    </subcellularLocation>
</comment>
<reference evidence="7 8" key="1">
    <citation type="journal article" date="2020" name="Microbiol. Resour. Announc.">
        <title>Draft Genome Sequence of a Cladosporium Species Isolated from the Mesophotic Ascidian Didemnum maculosum.</title>
        <authorList>
            <person name="Gioti A."/>
            <person name="Siaperas R."/>
            <person name="Nikolaivits E."/>
            <person name="Le Goff G."/>
            <person name="Ouazzani J."/>
            <person name="Kotoulas G."/>
            <person name="Topakas E."/>
        </authorList>
    </citation>
    <scope>NUCLEOTIDE SEQUENCE [LARGE SCALE GENOMIC DNA]</scope>
    <source>
        <strain evidence="7 8">TM138-S3</strain>
    </source>
</reference>
<feature type="compositionally biased region" description="Acidic residues" evidence="6">
    <location>
        <begin position="273"/>
        <end position="291"/>
    </location>
</feature>
<protein>
    <recommendedName>
        <fullName evidence="9">Coiled-coil domain-containing protein 16</fullName>
    </recommendedName>
</protein>
<dbReference type="AlphaFoldDB" id="A0AB34KTD3"/>
<evidence type="ECO:0000256" key="1">
    <source>
        <dbReference type="ARBA" id="ARBA00004123"/>
    </source>
</evidence>
<dbReference type="GO" id="GO:0005681">
    <property type="term" value="C:spliceosomal complex"/>
    <property type="evidence" value="ECO:0007669"/>
    <property type="project" value="InterPro"/>
</dbReference>
<dbReference type="InterPro" id="IPR040050">
    <property type="entry name" value="ZNF830-like"/>
</dbReference>
<dbReference type="RefSeq" id="XP_069229690.1">
    <property type="nucleotide sequence ID" value="XM_069373931.1"/>
</dbReference>
<evidence type="ECO:0000256" key="6">
    <source>
        <dbReference type="SAM" id="MobiDB-lite"/>
    </source>
</evidence>
<proteinExistence type="predicted"/>
<dbReference type="GO" id="GO:0033314">
    <property type="term" value="P:mitotic DNA replication checkpoint signaling"/>
    <property type="evidence" value="ECO:0007669"/>
    <property type="project" value="TreeGrafter"/>
</dbReference>
<feature type="region of interest" description="Disordered" evidence="6">
    <location>
        <begin position="58"/>
        <end position="138"/>
    </location>
</feature>
<keyword evidence="8" id="KW-1185">Reference proteome</keyword>
<keyword evidence="4" id="KW-0862">Zinc</keyword>
<evidence type="ECO:0000313" key="8">
    <source>
        <dbReference type="Proteomes" id="UP000803884"/>
    </source>
</evidence>
<organism evidence="7 8">
    <name type="scientific">Cladosporium halotolerans</name>
    <dbReference type="NCBI Taxonomy" id="1052096"/>
    <lineage>
        <taxon>Eukaryota</taxon>
        <taxon>Fungi</taxon>
        <taxon>Dikarya</taxon>
        <taxon>Ascomycota</taxon>
        <taxon>Pezizomycotina</taxon>
        <taxon>Dothideomycetes</taxon>
        <taxon>Dothideomycetidae</taxon>
        <taxon>Cladosporiales</taxon>
        <taxon>Cladosporiaceae</taxon>
        <taxon>Cladosporium</taxon>
    </lineage>
</organism>
<sequence length="298" mass="32254">MASEDPRALLRAARKERRVVHPHASYTSTGNLLCNLCECPIKSEAAWGTHLHSTGHTLRLSREQDAAAARKAEAGNGKKRKARSPVEGEDSDSEERKRAKGSVPGQAATTNQTVPGAQNAPTRAPAAETKPSQQEHDAAELDALEADLAAMERESRANAARESFTISAPAQSADDLAAQAREEQSTQRGRRDAELEEEREDAARALEDEFAEMQTLEGRVKKLREKRELLRAGKLEEANGSAEGVHGDGAGDSPDPDRTGVDAKSKAGHNEDNDAAYDEDDDDDDDDDGFDDWTFGAR</sequence>
<gene>
    <name evidence="7" type="ORF">WHR41_05326</name>
</gene>
<feature type="compositionally biased region" description="Basic and acidic residues" evidence="6">
    <location>
        <begin position="180"/>
        <end position="193"/>
    </location>
</feature>
<evidence type="ECO:0000256" key="4">
    <source>
        <dbReference type="ARBA" id="ARBA00022833"/>
    </source>
</evidence>
<feature type="compositionally biased region" description="Basic and acidic residues" evidence="6">
    <location>
        <begin position="225"/>
        <end position="237"/>
    </location>
</feature>
<comment type="caution">
    <text evidence="7">The sequence shown here is derived from an EMBL/GenBank/DDBJ whole genome shotgun (WGS) entry which is preliminary data.</text>
</comment>
<dbReference type="GO" id="GO:0008270">
    <property type="term" value="F:zinc ion binding"/>
    <property type="evidence" value="ECO:0007669"/>
    <property type="project" value="UniProtKB-KW"/>
</dbReference>
<dbReference type="EMBL" id="JAAQHG020000014">
    <property type="protein sequence ID" value="KAL1586585.1"/>
    <property type="molecule type" value="Genomic_DNA"/>
</dbReference>
<feature type="compositionally biased region" description="Basic and acidic residues" evidence="6">
    <location>
        <begin position="60"/>
        <end position="73"/>
    </location>
</feature>
<evidence type="ECO:0000256" key="5">
    <source>
        <dbReference type="ARBA" id="ARBA00023242"/>
    </source>
</evidence>
<keyword evidence="3" id="KW-0863">Zinc-finger</keyword>
<dbReference type="Proteomes" id="UP000803884">
    <property type="component" value="Unassembled WGS sequence"/>
</dbReference>
<feature type="compositionally biased region" description="Polar residues" evidence="6">
    <location>
        <begin position="107"/>
        <end position="121"/>
    </location>
</feature>
<dbReference type="PANTHER" id="PTHR13278">
    <property type="entry name" value="ZINC FINGER PROTEIN 830"/>
    <property type="match status" value="1"/>
</dbReference>
<feature type="region of interest" description="Disordered" evidence="6">
    <location>
        <begin position="151"/>
        <end position="298"/>
    </location>
</feature>
<keyword evidence="2" id="KW-0479">Metal-binding</keyword>
<dbReference type="GO" id="GO:0003676">
    <property type="term" value="F:nucleic acid binding"/>
    <property type="evidence" value="ECO:0007669"/>
    <property type="project" value="InterPro"/>
</dbReference>
<dbReference type="GeneID" id="96006769"/>
<evidence type="ECO:0008006" key="9">
    <source>
        <dbReference type="Google" id="ProtNLM"/>
    </source>
</evidence>
<dbReference type="GO" id="GO:0044773">
    <property type="term" value="P:mitotic DNA damage checkpoint signaling"/>
    <property type="evidence" value="ECO:0007669"/>
    <property type="project" value="TreeGrafter"/>
</dbReference>
<name>A0AB34KTD3_9PEZI</name>
<dbReference type="PANTHER" id="PTHR13278:SF0">
    <property type="entry name" value="ZINC FINGER PROTEIN 830"/>
    <property type="match status" value="1"/>
</dbReference>